<organism evidence="1 2">
    <name type="scientific">Mycetohabitans rhizoxinica (strain DSM 19002 / CIP 109453 / HKI 454)</name>
    <name type="common">Paraburkholderia rhizoxinica</name>
    <dbReference type="NCBI Taxonomy" id="882378"/>
    <lineage>
        <taxon>Bacteria</taxon>
        <taxon>Pseudomonadati</taxon>
        <taxon>Pseudomonadota</taxon>
        <taxon>Betaproteobacteria</taxon>
        <taxon>Burkholderiales</taxon>
        <taxon>Burkholderiaceae</taxon>
        <taxon>Mycetohabitans</taxon>
    </lineage>
</organism>
<dbReference type="AlphaFoldDB" id="E5ANP3"/>
<reference evidence="1 2" key="1">
    <citation type="journal article" date="2011" name="J. Bacteriol.">
        <title>Complete genome sequence of Burkholderia rhizoxinica, an endosymbiont of Rhizopus microsporus.</title>
        <authorList>
            <person name="Lackner G."/>
            <person name="Moebius N."/>
            <person name="Partida-Martinez L."/>
            <person name="Hertweck C."/>
        </authorList>
    </citation>
    <scope>NUCLEOTIDE SEQUENCE [LARGE SCALE GENOMIC DNA]</scope>
    <source>
        <strain evidence="2">DSM 19002 / CIP 109453 / HKI 454</strain>
    </source>
</reference>
<sequence length="40" mass="3923">MPAPGRGRGVGACADVAVEDNAYHAILACEPGGPSAQRSA</sequence>
<proteinExistence type="predicted"/>
<evidence type="ECO:0000313" key="2">
    <source>
        <dbReference type="Proteomes" id="UP000007437"/>
    </source>
</evidence>
<evidence type="ECO:0000313" key="1">
    <source>
        <dbReference type="EMBL" id="CBW74225.1"/>
    </source>
</evidence>
<dbReference type="STRING" id="882378.RBRH_04024"/>
<name>E5ANP3_MYCRK</name>
<gene>
    <name evidence="1" type="ordered locus">RBRH_04024</name>
</gene>
<dbReference type="HOGENOM" id="CLU_3286331_0_0_4"/>
<protein>
    <submittedName>
        <fullName evidence="1">Uncharacterized protein</fullName>
    </submittedName>
</protein>
<dbReference type="EMBL" id="FR687359">
    <property type="protein sequence ID" value="CBW74225.1"/>
    <property type="molecule type" value="Genomic_DNA"/>
</dbReference>
<dbReference type="Proteomes" id="UP000007437">
    <property type="component" value="Chromosome"/>
</dbReference>
<dbReference type="KEGG" id="brh:RBRH_04024"/>
<accession>E5ANP3</accession>